<dbReference type="InterPro" id="IPR020904">
    <property type="entry name" value="Sc_DH/Rdtase_CS"/>
</dbReference>
<dbReference type="InterPro" id="IPR036291">
    <property type="entry name" value="NAD(P)-bd_dom_sf"/>
</dbReference>
<proteinExistence type="inferred from homology"/>
<gene>
    <name evidence="3" type="ORF">GCM10009118_06480</name>
</gene>
<reference evidence="3 4" key="1">
    <citation type="journal article" date="2019" name="Int. J. Syst. Evol. Microbiol.">
        <title>The Global Catalogue of Microorganisms (GCM) 10K type strain sequencing project: providing services to taxonomists for standard genome sequencing and annotation.</title>
        <authorList>
            <consortium name="The Broad Institute Genomics Platform"/>
            <consortium name="The Broad Institute Genome Sequencing Center for Infectious Disease"/>
            <person name="Wu L."/>
            <person name="Ma J."/>
        </authorList>
    </citation>
    <scope>NUCLEOTIDE SEQUENCE [LARGE SCALE GENOMIC DNA]</scope>
    <source>
        <strain evidence="3 4">JCM 16083</strain>
    </source>
</reference>
<dbReference type="PANTHER" id="PTHR43477">
    <property type="entry name" value="DIHYDROANTICAPSIN 7-DEHYDROGENASE"/>
    <property type="match status" value="1"/>
</dbReference>
<organism evidence="3 4">
    <name type="scientific">Wandonia haliotis</name>
    <dbReference type="NCBI Taxonomy" id="574963"/>
    <lineage>
        <taxon>Bacteria</taxon>
        <taxon>Pseudomonadati</taxon>
        <taxon>Bacteroidota</taxon>
        <taxon>Flavobacteriia</taxon>
        <taxon>Flavobacteriales</taxon>
        <taxon>Crocinitomicaceae</taxon>
        <taxon>Wandonia</taxon>
    </lineage>
</organism>
<sequence>MRLRNKKILITGASSGIGRATCIKAVEEGATIIAVARRENLLIELIKLLEEISTEKQEYYVCDITDENQVQHLSESIDTVDGIVHSAGMVFPLPVKFIKRKHLDKVWNLNTFAPIELTAMLLSKGRIRNESSLVFLSSISTKHPYFGGAVYVSSKAALESYSRNLALELAPKKIRSNVVSPALVKTAIFEETVKATDPDKLQTYEKQYPFGLGTPEDVANAILFFLSSDSRWITGQNLVMDGGLTLSSSQQT</sequence>
<keyword evidence="2" id="KW-0560">Oxidoreductase</keyword>
<dbReference type="PRINTS" id="PR00081">
    <property type="entry name" value="GDHRDH"/>
</dbReference>
<dbReference type="Gene3D" id="3.40.50.720">
    <property type="entry name" value="NAD(P)-binding Rossmann-like Domain"/>
    <property type="match status" value="1"/>
</dbReference>
<name>A0ABN1MLZ4_9FLAO</name>
<dbReference type="CDD" id="cd05233">
    <property type="entry name" value="SDR_c"/>
    <property type="match status" value="1"/>
</dbReference>
<protein>
    <submittedName>
        <fullName evidence="3">SDR family oxidoreductase</fullName>
    </submittedName>
</protein>
<dbReference type="Proteomes" id="UP001501126">
    <property type="component" value="Unassembled WGS sequence"/>
</dbReference>
<evidence type="ECO:0000313" key="4">
    <source>
        <dbReference type="Proteomes" id="UP001501126"/>
    </source>
</evidence>
<keyword evidence="4" id="KW-1185">Reference proteome</keyword>
<dbReference type="PANTHER" id="PTHR43477:SF1">
    <property type="entry name" value="DIHYDROANTICAPSIN 7-DEHYDROGENASE"/>
    <property type="match status" value="1"/>
</dbReference>
<evidence type="ECO:0000256" key="1">
    <source>
        <dbReference type="ARBA" id="ARBA00006484"/>
    </source>
</evidence>
<dbReference type="EMBL" id="BAAAFH010000003">
    <property type="protein sequence ID" value="GAA0874240.1"/>
    <property type="molecule type" value="Genomic_DNA"/>
</dbReference>
<dbReference type="RefSeq" id="WP_343785093.1">
    <property type="nucleotide sequence ID" value="NZ_BAAAFH010000003.1"/>
</dbReference>
<dbReference type="InterPro" id="IPR002347">
    <property type="entry name" value="SDR_fam"/>
</dbReference>
<dbReference type="Pfam" id="PF13561">
    <property type="entry name" value="adh_short_C2"/>
    <property type="match status" value="1"/>
</dbReference>
<comment type="caution">
    <text evidence="3">The sequence shown here is derived from an EMBL/GenBank/DDBJ whole genome shotgun (WGS) entry which is preliminary data.</text>
</comment>
<dbReference type="PRINTS" id="PR00080">
    <property type="entry name" value="SDRFAMILY"/>
</dbReference>
<evidence type="ECO:0000313" key="3">
    <source>
        <dbReference type="EMBL" id="GAA0874240.1"/>
    </source>
</evidence>
<dbReference type="SUPFAM" id="SSF51735">
    <property type="entry name" value="NAD(P)-binding Rossmann-fold domains"/>
    <property type="match status" value="1"/>
</dbReference>
<evidence type="ECO:0000256" key="2">
    <source>
        <dbReference type="ARBA" id="ARBA00023002"/>
    </source>
</evidence>
<comment type="similarity">
    <text evidence="1">Belongs to the short-chain dehydrogenases/reductases (SDR) family.</text>
</comment>
<accession>A0ABN1MLZ4</accession>
<dbReference type="PROSITE" id="PS00061">
    <property type="entry name" value="ADH_SHORT"/>
    <property type="match status" value="1"/>
</dbReference>
<dbReference type="InterPro" id="IPR051122">
    <property type="entry name" value="SDR_DHRS6-like"/>
</dbReference>